<evidence type="ECO:0000313" key="3">
    <source>
        <dbReference type="Proteomes" id="UP000594688"/>
    </source>
</evidence>
<dbReference type="FunFam" id="2.30.30.140:FF:000022">
    <property type="entry name" value="Hydrogenase assembly chaperone HybG"/>
    <property type="match status" value="1"/>
</dbReference>
<comment type="similarity">
    <text evidence="1">Belongs to the HupF/HypC family.</text>
</comment>
<dbReference type="InterPro" id="IPR019812">
    <property type="entry name" value="Hydgase_assmbl_chp_CS"/>
</dbReference>
<reference evidence="2 3" key="1">
    <citation type="submission" date="2020-02" db="EMBL/GenBank/DDBJ databases">
        <title>Genomic and physiological characterization of two novel Nitrospinaceae genera.</title>
        <authorList>
            <person name="Mueller A.J."/>
            <person name="Jung M.-Y."/>
            <person name="Strachan C.R."/>
            <person name="Herbold C.W."/>
            <person name="Kirkegaard R.H."/>
            <person name="Daims H."/>
        </authorList>
    </citation>
    <scope>NUCLEOTIDE SEQUENCE [LARGE SCALE GENOMIC DNA]</scope>
    <source>
        <strain evidence="2">EB</strain>
    </source>
</reference>
<dbReference type="Proteomes" id="UP000594688">
    <property type="component" value="Chromosome"/>
</dbReference>
<sequence length="78" mass="8400">MCLAIPGKILGISGENSIMPMGKVSFGGVVREVNLAYVPEAKQGDYVIVHVGFAISILNEKEAQLVLNTLDEIDPETR</sequence>
<dbReference type="NCBIfam" id="TIGR00074">
    <property type="entry name" value="hypC_hupF"/>
    <property type="match status" value="1"/>
</dbReference>
<organism evidence="2 3">
    <name type="scientific">Candidatus Nitronauta litoralis</name>
    <dbReference type="NCBI Taxonomy" id="2705533"/>
    <lineage>
        <taxon>Bacteria</taxon>
        <taxon>Pseudomonadati</taxon>
        <taxon>Nitrospinota/Tectimicrobiota group</taxon>
        <taxon>Nitrospinota</taxon>
        <taxon>Nitrospinia</taxon>
        <taxon>Nitrospinales</taxon>
        <taxon>Nitrospinaceae</taxon>
        <taxon>Candidatus Nitronauta</taxon>
    </lineage>
</organism>
<dbReference type="Gene3D" id="2.30.30.140">
    <property type="match status" value="1"/>
</dbReference>
<dbReference type="SUPFAM" id="SSF159127">
    <property type="entry name" value="HupF/HypC-like"/>
    <property type="match status" value="1"/>
</dbReference>
<dbReference type="KEGG" id="nli:G3M70_06715"/>
<dbReference type="GO" id="GO:1902670">
    <property type="term" value="F:carbon dioxide binding"/>
    <property type="evidence" value="ECO:0007669"/>
    <property type="project" value="TreeGrafter"/>
</dbReference>
<dbReference type="Pfam" id="PF01455">
    <property type="entry name" value="HupF_HypC"/>
    <property type="match status" value="1"/>
</dbReference>
<evidence type="ECO:0000313" key="2">
    <source>
        <dbReference type="EMBL" id="QPJ61593.1"/>
    </source>
</evidence>
<accession>A0A7T0G063</accession>
<protein>
    <submittedName>
        <fullName evidence="2">HypC/HybG/HupF family hydrogenase formation chaperone</fullName>
    </submittedName>
</protein>
<dbReference type="PROSITE" id="PS01097">
    <property type="entry name" value="HUPF_HYPC"/>
    <property type="match status" value="1"/>
</dbReference>
<dbReference type="AlphaFoldDB" id="A0A7T0G063"/>
<name>A0A7T0G063_9BACT</name>
<evidence type="ECO:0000256" key="1">
    <source>
        <dbReference type="ARBA" id="ARBA00006018"/>
    </source>
</evidence>
<dbReference type="GO" id="GO:0051604">
    <property type="term" value="P:protein maturation"/>
    <property type="evidence" value="ECO:0007669"/>
    <property type="project" value="TreeGrafter"/>
</dbReference>
<gene>
    <name evidence="2" type="ORF">G3M70_06715</name>
</gene>
<dbReference type="GO" id="GO:0005506">
    <property type="term" value="F:iron ion binding"/>
    <property type="evidence" value="ECO:0007669"/>
    <property type="project" value="TreeGrafter"/>
</dbReference>
<dbReference type="PANTHER" id="PTHR35177">
    <property type="entry name" value="HYDROGENASE MATURATION FACTOR HYBG"/>
    <property type="match status" value="1"/>
</dbReference>
<dbReference type="PANTHER" id="PTHR35177:SF2">
    <property type="entry name" value="HYDROGENASE MATURATION FACTOR HYBG"/>
    <property type="match status" value="1"/>
</dbReference>
<dbReference type="PRINTS" id="PR00445">
    <property type="entry name" value="HUPFHYPC"/>
</dbReference>
<proteinExistence type="inferred from homology"/>
<dbReference type="EMBL" id="CP048685">
    <property type="protein sequence ID" value="QPJ61593.1"/>
    <property type="molecule type" value="Genomic_DNA"/>
</dbReference>
<dbReference type="InterPro" id="IPR001109">
    <property type="entry name" value="Hydrogenase_HupF/HypC"/>
</dbReference>